<accession>A0A2H0WS38</accession>
<dbReference type="InterPro" id="IPR004175">
    <property type="entry name" value="RNA_CPDase"/>
</dbReference>
<protein>
    <recommendedName>
        <fullName evidence="2">RNA 2',3'-cyclic phosphodiesterase</fullName>
        <shortName evidence="2">RNA 2',3'-CPDase</shortName>
        <ecNumber evidence="2">3.1.4.58</ecNumber>
    </recommendedName>
</protein>
<dbReference type="SUPFAM" id="SSF55144">
    <property type="entry name" value="LigT-like"/>
    <property type="match status" value="1"/>
</dbReference>
<sequence>MKLFLAIDLPGSIKKEIDDQLGELKSEYPHLRWVSWDTYHLTLHFLGEQTRLKMIEEKIKRAVYDQSSFYLYSLGADLLINDSILIYLIFKREKKLEALVSALRKELVVSYSKPFLPHITFARYKIPSKQQYFLMKKKAERLNVNISFQVKEIVLFESVMTEKKPVYRIVKKFPLL</sequence>
<dbReference type="PANTHER" id="PTHR35561:SF1">
    <property type="entry name" value="RNA 2',3'-CYCLIC PHOSPHODIESTERASE"/>
    <property type="match status" value="1"/>
</dbReference>
<organism evidence="3 4">
    <name type="scientific">Candidatus Roizmanbacteria bacterium CG09_land_8_20_14_0_10_41_9</name>
    <dbReference type="NCBI Taxonomy" id="1974850"/>
    <lineage>
        <taxon>Bacteria</taxon>
        <taxon>Candidatus Roizmaniibacteriota</taxon>
    </lineage>
</organism>
<feature type="short sequence motif" description="HXTX 1" evidence="2">
    <location>
        <begin position="40"/>
        <end position="43"/>
    </location>
</feature>
<dbReference type="Gene3D" id="3.90.1140.10">
    <property type="entry name" value="Cyclic phosphodiesterase"/>
    <property type="match status" value="1"/>
</dbReference>
<evidence type="ECO:0000313" key="3">
    <source>
        <dbReference type="EMBL" id="PIS15466.1"/>
    </source>
</evidence>
<evidence type="ECO:0000256" key="1">
    <source>
        <dbReference type="ARBA" id="ARBA00022801"/>
    </source>
</evidence>
<keyword evidence="1 2" id="KW-0378">Hydrolase</keyword>
<feature type="short sequence motif" description="HXTX 2" evidence="2">
    <location>
        <begin position="118"/>
        <end position="121"/>
    </location>
</feature>
<dbReference type="AlphaFoldDB" id="A0A2H0WS38"/>
<dbReference type="InterPro" id="IPR009097">
    <property type="entry name" value="Cyclic_Pdiesterase"/>
</dbReference>
<dbReference type="NCBIfam" id="TIGR02258">
    <property type="entry name" value="2_5_ligase"/>
    <property type="match status" value="1"/>
</dbReference>
<comment type="caution">
    <text evidence="3">The sequence shown here is derived from an EMBL/GenBank/DDBJ whole genome shotgun (WGS) entry which is preliminary data.</text>
</comment>
<dbReference type="EMBL" id="PEZG01000076">
    <property type="protein sequence ID" value="PIS15466.1"/>
    <property type="molecule type" value="Genomic_DNA"/>
</dbReference>
<name>A0A2H0WS38_9BACT</name>
<evidence type="ECO:0000313" key="4">
    <source>
        <dbReference type="Proteomes" id="UP000231198"/>
    </source>
</evidence>
<gene>
    <name evidence="3" type="ORF">COT62_03500</name>
</gene>
<dbReference type="HAMAP" id="MF_01940">
    <property type="entry name" value="RNA_CPDase"/>
    <property type="match status" value="1"/>
</dbReference>
<dbReference type="Proteomes" id="UP000231198">
    <property type="component" value="Unassembled WGS sequence"/>
</dbReference>
<dbReference type="EC" id="3.1.4.58" evidence="2"/>
<feature type="active site" description="Proton acceptor" evidence="2">
    <location>
        <position position="118"/>
    </location>
</feature>
<feature type="active site" description="Proton donor" evidence="2">
    <location>
        <position position="40"/>
    </location>
</feature>
<dbReference type="GO" id="GO:0004113">
    <property type="term" value="F:2',3'-cyclic-nucleotide 3'-phosphodiesterase activity"/>
    <property type="evidence" value="ECO:0007669"/>
    <property type="project" value="InterPro"/>
</dbReference>
<comment type="catalytic activity">
    <reaction evidence="2">
        <text>a 3'-end 2',3'-cyclophospho-ribonucleotide-RNA + H2O = a 3'-end 2'-phospho-ribonucleotide-RNA + H(+)</text>
        <dbReference type="Rhea" id="RHEA:11828"/>
        <dbReference type="Rhea" id="RHEA-COMP:10464"/>
        <dbReference type="Rhea" id="RHEA-COMP:17353"/>
        <dbReference type="ChEBI" id="CHEBI:15377"/>
        <dbReference type="ChEBI" id="CHEBI:15378"/>
        <dbReference type="ChEBI" id="CHEBI:83064"/>
        <dbReference type="ChEBI" id="CHEBI:173113"/>
        <dbReference type="EC" id="3.1.4.58"/>
    </reaction>
</comment>
<evidence type="ECO:0000256" key="2">
    <source>
        <dbReference type="HAMAP-Rule" id="MF_01940"/>
    </source>
</evidence>
<proteinExistence type="inferred from homology"/>
<dbReference type="Pfam" id="PF13563">
    <property type="entry name" value="2_5_RNA_ligase2"/>
    <property type="match status" value="1"/>
</dbReference>
<comment type="function">
    <text evidence="2">Hydrolyzes RNA 2',3'-cyclic phosphodiester to an RNA 2'-phosphomonoester.</text>
</comment>
<reference evidence="4" key="1">
    <citation type="submission" date="2017-09" db="EMBL/GenBank/DDBJ databases">
        <title>Depth-based differentiation of microbial function through sediment-hosted aquifers and enrichment of novel symbionts in the deep terrestrial subsurface.</title>
        <authorList>
            <person name="Probst A.J."/>
            <person name="Ladd B."/>
            <person name="Jarett J.K."/>
            <person name="Geller-Mcgrath D.E."/>
            <person name="Sieber C.M.K."/>
            <person name="Emerson J.B."/>
            <person name="Anantharaman K."/>
            <person name="Thomas B.C."/>
            <person name="Malmstrom R."/>
            <person name="Stieglmeier M."/>
            <person name="Klingl A."/>
            <person name="Woyke T."/>
            <person name="Ryan C.M."/>
            <person name="Banfield J.F."/>
        </authorList>
    </citation>
    <scope>NUCLEOTIDE SEQUENCE [LARGE SCALE GENOMIC DNA]</scope>
</reference>
<dbReference type="PANTHER" id="PTHR35561">
    <property type="entry name" value="RNA 2',3'-CYCLIC PHOSPHODIESTERASE"/>
    <property type="match status" value="1"/>
</dbReference>
<dbReference type="GO" id="GO:0008664">
    <property type="term" value="F:RNA 2',3'-cyclic 3'-phosphodiesterase activity"/>
    <property type="evidence" value="ECO:0007669"/>
    <property type="project" value="UniProtKB-EC"/>
</dbReference>
<comment type="similarity">
    <text evidence="2">Belongs to the 2H phosphoesterase superfamily. ThpR family.</text>
</comment>